<feature type="compositionally biased region" description="Basic and acidic residues" evidence="1">
    <location>
        <begin position="52"/>
        <end position="63"/>
    </location>
</feature>
<evidence type="ECO:0000313" key="3">
    <source>
        <dbReference type="Proteomes" id="UP001500879"/>
    </source>
</evidence>
<feature type="region of interest" description="Disordered" evidence="1">
    <location>
        <begin position="52"/>
        <end position="79"/>
    </location>
</feature>
<protein>
    <submittedName>
        <fullName evidence="2">Uncharacterized protein</fullName>
    </submittedName>
</protein>
<name>A0ABP3IBB8_9ACTN</name>
<evidence type="ECO:0000256" key="1">
    <source>
        <dbReference type="SAM" id="MobiDB-lite"/>
    </source>
</evidence>
<keyword evidence="3" id="KW-1185">Reference proteome</keyword>
<gene>
    <name evidence="2" type="ORF">GCM10010357_14180</name>
</gene>
<dbReference type="RefSeq" id="WP_344021068.1">
    <property type="nucleotide sequence ID" value="NZ_BAAABX010000013.1"/>
</dbReference>
<sequence length="79" mass="8671">MTGSPTHPAARPDLNHAWRYVTTTPRASGLAAAPQTDCHRCRAQYAAIRDARRRGDTRAEEQHATGLTAHWSAGHRAVQ</sequence>
<organism evidence="2 3">
    <name type="scientific">Streptomyces luteireticuli</name>
    <dbReference type="NCBI Taxonomy" id="173858"/>
    <lineage>
        <taxon>Bacteria</taxon>
        <taxon>Bacillati</taxon>
        <taxon>Actinomycetota</taxon>
        <taxon>Actinomycetes</taxon>
        <taxon>Kitasatosporales</taxon>
        <taxon>Streptomycetaceae</taxon>
        <taxon>Streptomyces</taxon>
    </lineage>
</organism>
<reference evidence="3" key="1">
    <citation type="journal article" date="2019" name="Int. J. Syst. Evol. Microbiol.">
        <title>The Global Catalogue of Microorganisms (GCM) 10K type strain sequencing project: providing services to taxonomists for standard genome sequencing and annotation.</title>
        <authorList>
            <consortium name="The Broad Institute Genomics Platform"/>
            <consortium name="The Broad Institute Genome Sequencing Center for Infectious Disease"/>
            <person name="Wu L."/>
            <person name="Ma J."/>
        </authorList>
    </citation>
    <scope>NUCLEOTIDE SEQUENCE [LARGE SCALE GENOMIC DNA]</scope>
    <source>
        <strain evidence="3">JCM 4788</strain>
    </source>
</reference>
<evidence type="ECO:0000313" key="2">
    <source>
        <dbReference type="EMBL" id="GAA0394431.1"/>
    </source>
</evidence>
<accession>A0ABP3IBB8</accession>
<comment type="caution">
    <text evidence="2">The sequence shown here is derived from an EMBL/GenBank/DDBJ whole genome shotgun (WGS) entry which is preliminary data.</text>
</comment>
<dbReference type="Proteomes" id="UP001500879">
    <property type="component" value="Unassembled WGS sequence"/>
</dbReference>
<dbReference type="EMBL" id="BAAABX010000013">
    <property type="protein sequence ID" value="GAA0394431.1"/>
    <property type="molecule type" value="Genomic_DNA"/>
</dbReference>
<proteinExistence type="predicted"/>